<evidence type="ECO:0000256" key="3">
    <source>
        <dbReference type="SAM" id="Coils"/>
    </source>
</evidence>
<dbReference type="Proteomes" id="UP000230069">
    <property type="component" value="Unassembled WGS sequence"/>
</dbReference>
<accession>A0A2G5EKU1</accession>
<protein>
    <recommendedName>
        <fullName evidence="7">WEB family protein</fullName>
    </recommendedName>
</protein>
<feature type="region of interest" description="Disordered" evidence="4">
    <location>
        <begin position="270"/>
        <end position="331"/>
    </location>
</feature>
<feature type="coiled-coil region" evidence="3">
    <location>
        <begin position="100"/>
        <end position="162"/>
    </location>
</feature>
<dbReference type="InParanoid" id="A0A2G5EKU1"/>
<dbReference type="GO" id="GO:0009903">
    <property type="term" value="P:chloroplast avoidance movement"/>
    <property type="evidence" value="ECO:0007669"/>
    <property type="project" value="TreeGrafter"/>
</dbReference>
<feature type="compositionally biased region" description="Polar residues" evidence="4">
    <location>
        <begin position="293"/>
        <end position="304"/>
    </location>
</feature>
<sequence length="352" mass="40504">MTSANSNIQQVKPSDSPIMFGDEGKENYLQITRFSGILYETPLKSAKMDELSKTKEEIKKARESVMQSWLDSKPLIDQLEKLQLDLKNAKTRSSMPTLVLPELETHLETTNARIQFEEENELETKATIDKLGRSLEQVGDEMERLRVETDNKQQARAKLKQDLRLRRQTLRSLQLTLRAVRIESEALRASAADALYHISQSNTDDEATIQLTHEEYQALTRRDNEETELADWRVSVSMEQKLVAEASRDEASRRLKDIHTGNISRKIGMEENKLPEIREQDRDAEAKQDGLRTKNQAHGNNKASLQEILISANSRSPQKIRRSRNNYNKKTAIKKKPSILHQIKSLFCPKRK</sequence>
<dbReference type="EMBL" id="KZ305024">
    <property type="protein sequence ID" value="PIA56340.1"/>
    <property type="molecule type" value="Genomic_DNA"/>
</dbReference>
<dbReference type="AlphaFoldDB" id="A0A2G5EKU1"/>
<reference evidence="5 6" key="1">
    <citation type="submission" date="2017-09" db="EMBL/GenBank/DDBJ databases">
        <title>WGS assembly of Aquilegia coerulea Goldsmith.</title>
        <authorList>
            <person name="Hodges S."/>
            <person name="Kramer E."/>
            <person name="Nordborg M."/>
            <person name="Tomkins J."/>
            <person name="Borevitz J."/>
            <person name="Derieg N."/>
            <person name="Yan J."/>
            <person name="Mihaltcheva S."/>
            <person name="Hayes R.D."/>
            <person name="Rokhsar D."/>
        </authorList>
    </citation>
    <scope>NUCLEOTIDE SEQUENCE [LARGE SCALE GENOMIC DNA]</scope>
    <source>
        <strain evidence="6">cv. Goldsmith</strain>
    </source>
</reference>
<dbReference type="PANTHER" id="PTHR32054:SF70">
    <property type="entry name" value="OS07G0620100 PROTEIN"/>
    <property type="match status" value="1"/>
</dbReference>
<dbReference type="GO" id="GO:0009904">
    <property type="term" value="P:chloroplast accumulation movement"/>
    <property type="evidence" value="ECO:0007669"/>
    <property type="project" value="TreeGrafter"/>
</dbReference>
<organism evidence="5 6">
    <name type="scientific">Aquilegia coerulea</name>
    <name type="common">Rocky mountain columbine</name>
    <dbReference type="NCBI Taxonomy" id="218851"/>
    <lineage>
        <taxon>Eukaryota</taxon>
        <taxon>Viridiplantae</taxon>
        <taxon>Streptophyta</taxon>
        <taxon>Embryophyta</taxon>
        <taxon>Tracheophyta</taxon>
        <taxon>Spermatophyta</taxon>
        <taxon>Magnoliopsida</taxon>
        <taxon>Ranunculales</taxon>
        <taxon>Ranunculaceae</taxon>
        <taxon>Thalictroideae</taxon>
        <taxon>Aquilegia</taxon>
    </lineage>
</organism>
<feature type="compositionally biased region" description="Basic and acidic residues" evidence="4">
    <location>
        <begin position="270"/>
        <end position="292"/>
    </location>
</feature>
<keyword evidence="6" id="KW-1185">Reference proteome</keyword>
<evidence type="ECO:0000256" key="1">
    <source>
        <dbReference type="ARBA" id="ARBA00005485"/>
    </source>
</evidence>
<dbReference type="PANTHER" id="PTHR32054">
    <property type="entry name" value="HEAVY CHAIN, PUTATIVE, EXPRESSED-RELATED-RELATED"/>
    <property type="match status" value="1"/>
</dbReference>
<evidence type="ECO:0000256" key="4">
    <source>
        <dbReference type="SAM" id="MobiDB-lite"/>
    </source>
</evidence>
<evidence type="ECO:0000313" key="6">
    <source>
        <dbReference type="Proteomes" id="UP000230069"/>
    </source>
</evidence>
<gene>
    <name evidence="5" type="ORF">AQUCO_00700578v1</name>
</gene>
<dbReference type="GO" id="GO:0005829">
    <property type="term" value="C:cytosol"/>
    <property type="evidence" value="ECO:0007669"/>
    <property type="project" value="TreeGrafter"/>
</dbReference>
<comment type="similarity">
    <text evidence="1">Belongs to the WEB family.</text>
</comment>
<dbReference type="Pfam" id="PF05701">
    <property type="entry name" value="WEMBL"/>
    <property type="match status" value="1"/>
</dbReference>
<evidence type="ECO:0000256" key="2">
    <source>
        <dbReference type="ARBA" id="ARBA00023054"/>
    </source>
</evidence>
<keyword evidence="2 3" id="KW-0175">Coiled coil</keyword>
<proteinExistence type="inferred from homology"/>
<name>A0A2G5EKU1_AQUCA</name>
<evidence type="ECO:0000313" key="5">
    <source>
        <dbReference type="EMBL" id="PIA56340.1"/>
    </source>
</evidence>
<dbReference type="OrthoDB" id="852135at2759"/>
<dbReference type="InterPro" id="IPR008545">
    <property type="entry name" value="Web"/>
</dbReference>
<evidence type="ECO:0008006" key="7">
    <source>
        <dbReference type="Google" id="ProtNLM"/>
    </source>
</evidence>